<dbReference type="Pfam" id="PF00082">
    <property type="entry name" value="Peptidase_S8"/>
    <property type="match status" value="1"/>
</dbReference>
<dbReference type="PROSITE" id="PS51892">
    <property type="entry name" value="SUBTILASE"/>
    <property type="match status" value="1"/>
</dbReference>
<organism evidence="3 4">
    <name type="scientific">Streblomastix strix</name>
    <dbReference type="NCBI Taxonomy" id="222440"/>
    <lineage>
        <taxon>Eukaryota</taxon>
        <taxon>Metamonada</taxon>
        <taxon>Preaxostyla</taxon>
        <taxon>Oxymonadida</taxon>
        <taxon>Streblomastigidae</taxon>
        <taxon>Streblomastix</taxon>
    </lineage>
</organism>
<dbReference type="GO" id="GO:0006508">
    <property type="term" value="P:proteolysis"/>
    <property type="evidence" value="ECO:0007669"/>
    <property type="project" value="InterPro"/>
</dbReference>
<feature type="domain" description="Peptidase S8/S53" evidence="2">
    <location>
        <begin position="11"/>
        <end position="114"/>
    </location>
</feature>
<dbReference type="GO" id="GO:0004252">
    <property type="term" value="F:serine-type endopeptidase activity"/>
    <property type="evidence" value="ECO:0007669"/>
    <property type="project" value="InterPro"/>
</dbReference>
<dbReference type="InterPro" id="IPR000209">
    <property type="entry name" value="Peptidase_S8/S53_dom"/>
</dbReference>
<evidence type="ECO:0000259" key="2">
    <source>
        <dbReference type="Pfam" id="PF00082"/>
    </source>
</evidence>
<comment type="caution">
    <text evidence="1">Lacks conserved residue(s) required for the propagation of feature annotation.</text>
</comment>
<comment type="caution">
    <text evidence="3">The sequence shown here is derived from an EMBL/GenBank/DDBJ whole genome shotgun (WGS) entry which is preliminary data.</text>
</comment>
<reference evidence="3 4" key="1">
    <citation type="submission" date="2019-03" db="EMBL/GenBank/DDBJ databases">
        <title>Single cell metagenomics reveals metabolic interactions within the superorganism composed of flagellate Streblomastix strix and complex community of Bacteroidetes bacteria on its surface.</title>
        <authorList>
            <person name="Treitli S.C."/>
            <person name="Kolisko M."/>
            <person name="Husnik F."/>
            <person name="Keeling P."/>
            <person name="Hampl V."/>
        </authorList>
    </citation>
    <scope>NUCLEOTIDE SEQUENCE [LARGE SCALE GENOMIC DNA]</scope>
    <source>
        <strain evidence="3">ST1C</strain>
    </source>
</reference>
<dbReference type="AlphaFoldDB" id="A0A5J4UJ08"/>
<proteinExistence type="inferred from homology"/>
<dbReference type="OrthoDB" id="206201at2759"/>
<evidence type="ECO:0000256" key="1">
    <source>
        <dbReference type="PROSITE-ProRule" id="PRU01240"/>
    </source>
</evidence>
<protein>
    <recommendedName>
        <fullName evidence="2">Peptidase S8/S53 domain-containing protein</fullName>
    </recommendedName>
</protein>
<sequence>MRTGEQHQILTNLKNSISKAVDKGIIVVASSGDTGEDRIMYPAKYDKVISVSGQGKFDKLYLNASFNEEVNYVISGEEIIVQGLSHKEKTASGSSYSSAILSGMICFFISKNRGVDKTNIIEKLDNYHQSDTRILKYKDLVKILKQ</sequence>
<dbReference type="Gene3D" id="3.40.50.200">
    <property type="entry name" value="Peptidase S8/S53 domain"/>
    <property type="match status" value="1"/>
</dbReference>
<dbReference type="InterPro" id="IPR036852">
    <property type="entry name" value="Peptidase_S8/S53_dom_sf"/>
</dbReference>
<dbReference type="SUPFAM" id="SSF52743">
    <property type="entry name" value="Subtilisin-like"/>
    <property type="match status" value="1"/>
</dbReference>
<dbReference type="Proteomes" id="UP000324800">
    <property type="component" value="Unassembled WGS sequence"/>
</dbReference>
<evidence type="ECO:0000313" key="4">
    <source>
        <dbReference type="Proteomes" id="UP000324800"/>
    </source>
</evidence>
<comment type="similarity">
    <text evidence="1">Belongs to the peptidase S8 family.</text>
</comment>
<evidence type="ECO:0000313" key="3">
    <source>
        <dbReference type="EMBL" id="KAA6370588.1"/>
    </source>
</evidence>
<dbReference type="EMBL" id="SNRW01015245">
    <property type="protein sequence ID" value="KAA6370588.1"/>
    <property type="molecule type" value="Genomic_DNA"/>
</dbReference>
<name>A0A5J4UJ08_9EUKA</name>
<gene>
    <name evidence="3" type="ORF">EZS28_033884</name>
</gene>
<accession>A0A5J4UJ08</accession>